<accession>A0A392VNQ3</accession>
<keyword evidence="1" id="KW-0472">Membrane</keyword>
<evidence type="ECO:0000313" key="3">
    <source>
        <dbReference type="Proteomes" id="UP000265520"/>
    </source>
</evidence>
<protein>
    <submittedName>
        <fullName evidence="2">Uncharacterized protein</fullName>
    </submittedName>
</protein>
<organism evidence="2 3">
    <name type="scientific">Trifolium medium</name>
    <dbReference type="NCBI Taxonomy" id="97028"/>
    <lineage>
        <taxon>Eukaryota</taxon>
        <taxon>Viridiplantae</taxon>
        <taxon>Streptophyta</taxon>
        <taxon>Embryophyta</taxon>
        <taxon>Tracheophyta</taxon>
        <taxon>Spermatophyta</taxon>
        <taxon>Magnoliopsida</taxon>
        <taxon>eudicotyledons</taxon>
        <taxon>Gunneridae</taxon>
        <taxon>Pentapetalae</taxon>
        <taxon>rosids</taxon>
        <taxon>fabids</taxon>
        <taxon>Fabales</taxon>
        <taxon>Fabaceae</taxon>
        <taxon>Papilionoideae</taxon>
        <taxon>50 kb inversion clade</taxon>
        <taxon>NPAAA clade</taxon>
        <taxon>Hologalegina</taxon>
        <taxon>IRL clade</taxon>
        <taxon>Trifolieae</taxon>
        <taxon>Trifolium</taxon>
    </lineage>
</organism>
<dbReference type="EMBL" id="LXQA011211249">
    <property type="protein sequence ID" value="MCI89123.1"/>
    <property type="molecule type" value="Genomic_DNA"/>
</dbReference>
<feature type="non-terminal residue" evidence="2">
    <location>
        <position position="53"/>
    </location>
</feature>
<dbReference type="AlphaFoldDB" id="A0A392VNQ3"/>
<feature type="transmembrane region" description="Helical" evidence="1">
    <location>
        <begin position="7"/>
        <end position="26"/>
    </location>
</feature>
<sequence length="53" mass="5760">MRLFVTSIFVYAILFVFSSLPLFLNALTGSHLIVLIIGSGLEVYLMAVLSVGL</sequence>
<evidence type="ECO:0000313" key="2">
    <source>
        <dbReference type="EMBL" id="MCI89123.1"/>
    </source>
</evidence>
<reference evidence="2 3" key="1">
    <citation type="journal article" date="2018" name="Front. Plant Sci.">
        <title>Red Clover (Trifolium pratense) and Zigzag Clover (T. medium) - A Picture of Genomic Similarities and Differences.</title>
        <authorList>
            <person name="Dluhosova J."/>
            <person name="Istvanek J."/>
            <person name="Nedelnik J."/>
            <person name="Repkova J."/>
        </authorList>
    </citation>
    <scope>NUCLEOTIDE SEQUENCE [LARGE SCALE GENOMIC DNA]</scope>
    <source>
        <strain evidence="3">cv. 10/8</strain>
        <tissue evidence="2">Leaf</tissue>
    </source>
</reference>
<dbReference type="Proteomes" id="UP000265520">
    <property type="component" value="Unassembled WGS sequence"/>
</dbReference>
<proteinExistence type="predicted"/>
<keyword evidence="1" id="KW-0812">Transmembrane</keyword>
<name>A0A392VNQ3_9FABA</name>
<keyword evidence="1" id="KW-1133">Transmembrane helix</keyword>
<keyword evidence="3" id="KW-1185">Reference proteome</keyword>
<evidence type="ECO:0000256" key="1">
    <source>
        <dbReference type="SAM" id="Phobius"/>
    </source>
</evidence>
<comment type="caution">
    <text evidence="2">The sequence shown here is derived from an EMBL/GenBank/DDBJ whole genome shotgun (WGS) entry which is preliminary data.</text>
</comment>
<feature type="transmembrane region" description="Helical" evidence="1">
    <location>
        <begin position="32"/>
        <end position="52"/>
    </location>
</feature>